<proteinExistence type="predicted"/>
<dbReference type="Proteomes" id="UP001642483">
    <property type="component" value="Unassembled WGS sequence"/>
</dbReference>
<sequence>MKIKFVKVGGDICKKHKFYKPLFILQFRVYLVLTCQKDPISTRHSTNLKRTLPRLNHLTLQCRGTSCRASDTENSKEKMQRFQGLVTSADQVQCKINWLGYCCQQKPVFWCEVVVIV</sequence>
<protein>
    <submittedName>
        <fullName evidence="1">Uncharacterized protein</fullName>
    </submittedName>
</protein>
<organism evidence="1 2">
    <name type="scientific">Clavelina lepadiformis</name>
    <name type="common">Light-bulb sea squirt</name>
    <name type="synonym">Ascidia lepadiformis</name>
    <dbReference type="NCBI Taxonomy" id="159417"/>
    <lineage>
        <taxon>Eukaryota</taxon>
        <taxon>Metazoa</taxon>
        <taxon>Chordata</taxon>
        <taxon>Tunicata</taxon>
        <taxon>Ascidiacea</taxon>
        <taxon>Aplousobranchia</taxon>
        <taxon>Clavelinidae</taxon>
        <taxon>Clavelina</taxon>
    </lineage>
</organism>
<reference evidence="1 2" key="1">
    <citation type="submission" date="2024-02" db="EMBL/GenBank/DDBJ databases">
        <authorList>
            <person name="Daric V."/>
            <person name="Darras S."/>
        </authorList>
    </citation>
    <scope>NUCLEOTIDE SEQUENCE [LARGE SCALE GENOMIC DNA]</scope>
</reference>
<evidence type="ECO:0000313" key="2">
    <source>
        <dbReference type="Proteomes" id="UP001642483"/>
    </source>
</evidence>
<dbReference type="EMBL" id="CAWYQH010000119">
    <property type="protein sequence ID" value="CAK8691533.1"/>
    <property type="molecule type" value="Genomic_DNA"/>
</dbReference>
<accession>A0ABP0GKL0</accession>
<name>A0ABP0GKL0_CLALP</name>
<comment type="caution">
    <text evidence="1">The sequence shown here is derived from an EMBL/GenBank/DDBJ whole genome shotgun (WGS) entry which is preliminary data.</text>
</comment>
<gene>
    <name evidence="1" type="ORF">CVLEPA_LOCUS24299</name>
</gene>
<evidence type="ECO:0000313" key="1">
    <source>
        <dbReference type="EMBL" id="CAK8691533.1"/>
    </source>
</evidence>
<keyword evidence="2" id="KW-1185">Reference proteome</keyword>